<dbReference type="GO" id="GO:0005886">
    <property type="term" value="C:plasma membrane"/>
    <property type="evidence" value="ECO:0007669"/>
    <property type="project" value="UniProtKB-SubCell"/>
</dbReference>
<feature type="domain" description="Type II secretion system protein GspF" evidence="7">
    <location>
        <begin position="25"/>
        <end position="146"/>
    </location>
</feature>
<keyword evidence="4 6" id="KW-1133">Transmembrane helix</keyword>
<keyword evidence="5 6" id="KW-0472">Membrane</keyword>
<gene>
    <name evidence="8" type="ORF">HNR40_001060</name>
</gene>
<dbReference type="AlphaFoldDB" id="A0A7W7ZXJ1"/>
<evidence type="ECO:0000256" key="6">
    <source>
        <dbReference type="SAM" id="Phobius"/>
    </source>
</evidence>
<dbReference type="Pfam" id="PF00482">
    <property type="entry name" value="T2SSF"/>
    <property type="match status" value="1"/>
</dbReference>
<organism evidence="8 9">
    <name type="scientific">Nonomuraea endophytica</name>
    <dbReference type="NCBI Taxonomy" id="714136"/>
    <lineage>
        <taxon>Bacteria</taxon>
        <taxon>Bacillati</taxon>
        <taxon>Actinomycetota</taxon>
        <taxon>Actinomycetes</taxon>
        <taxon>Streptosporangiales</taxon>
        <taxon>Streptosporangiaceae</taxon>
        <taxon>Nonomuraea</taxon>
    </lineage>
</organism>
<dbReference type="EMBL" id="JACHIN010000001">
    <property type="protein sequence ID" value="MBB5075614.1"/>
    <property type="molecule type" value="Genomic_DNA"/>
</dbReference>
<proteinExistence type="predicted"/>
<evidence type="ECO:0000313" key="8">
    <source>
        <dbReference type="EMBL" id="MBB5075614.1"/>
    </source>
</evidence>
<dbReference type="PANTHER" id="PTHR35007">
    <property type="entry name" value="INTEGRAL MEMBRANE PROTEIN-RELATED"/>
    <property type="match status" value="1"/>
</dbReference>
<evidence type="ECO:0000313" key="9">
    <source>
        <dbReference type="Proteomes" id="UP000568380"/>
    </source>
</evidence>
<accession>A0A7W7ZXJ1</accession>
<evidence type="ECO:0000256" key="1">
    <source>
        <dbReference type="ARBA" id="ARBA00004651"/>
    </source>
</evidence>
<evidence type="ECO:0000256" key="5">
    <source>
        <dbReference type="ARBA" id="ARBA00023136"/>
    </source>
</evidence>
<keyword evidence="9" id="KW-1185">Reference proteome</keyword>
<name>A0A7W7ZXJ1_9ACTN</name>
<dbReference type="RefSeq" id="WP_312896190.1">
    <property type="nucleotide sequence ID" value="NZ_JACHIN010000001.1"/>
</dbReference>
<comment type="caution">
    <text evidence="8">The sequence shown here is derived from an EMBL/GenBank/DDBJ whole genome shotgun (WGS) entry which is preliminary data.</text>
</comment>
<dbReference type="Proteomes" id="UP000568380">
    <property type="component" value="Unassembled WGS sequence"/>
</dbReference>
<reference evidence="8 9" key="1">
    <citation type="submission" date="2020-08" db="EMBL/GenBank/DDBJ databases">
        <title>Genomic Encyclopedia of Type Strains, Phase IV (KMG-IV): sequencing the most valuable type-strain genomes for metagenomic binning, comparative biology and taxonomic classification.</title>
        <authorList>
            <person name="Goeker M."/>
        </authorList>
    </citation>
    <scope>NUCLEOTIDE SEQUENCE [LARGE SCALE GENOMIC DNA]</scope>
    <source>
        <strain evidence="8 9">DSM 45385</strain>
    </source>
</reference>
<evidence type="ECO:0000256" key="4">
    <source>
        <dbReference type="ARBA" id="ARBA00022989"/>
    </source>
</evidence>
<evidence type="ECO:0000256" key="3">
    <source>
        <dbReference type="ARBA" id="ARBA00022692"/>
    </source>
</evidence>
<feature type="transmembrane region" description="Helical" evidence="6">
    <location>
        <begin position="134"/>
        <end position="160"/>
    </location>
</feature>
<comment type="subcellular location">
    <subcellularLocation>
        <location evidence="1">Cell membrane</location>
        <topology evidence="1">Multi-pass membrane protein</topology>
    </subcellularLocation>
</comment>
<evidence type="ECO:0000256" key="2">
    <source>
        <dbReference type="ARBA" id="ARBA00022475"/>
    </source>
</evidence>
<keyword evidence="3 6" id="KW-0812">Transmembrane</keyword>
<keyword evidence="2" id="KW-1003">Cell membrane</keyword>
<sequence length="161" mass="16652">MLHRQEPPAVRLERRRIAADLPFAVDLMVACLLAGQPVSAATETAAGAVPGPLAARLLWVSTQLRLGADAEPTWAYLARDPATAHLARAMTRAALSGAPVADVLTRLADDAREAARAASLAAARRVAVKAVAPLGLCFLPAFVLLGVIPIIAGLASTIVLP</sequence>
<protein>
    <submittedName>
        <fullName evidence="8">Pilus assembly protein TadC</fullName>
    </submittedName>
</protein>
<dbReference type="InterPro" id="IPR018076">
    <property type="entry name" value="T2SS_GspF_dom"/>
</dbReference>
<evidence type="ECO:0000259" key="7">
    <source>
        <dbReference type="Pfam" id="PF00482"/>
    </source>
</evidence>
<dbReference type="PANTHER" id="PTHR35007:SF3">
    <property type="entry name" value="POSSIBLE CONSERVED ALANINE RICH MEMBRANE PROTEIN"/>
    <property type="match status" value="1"/>
</dbReference>